<evidence type="ECO:0000313" key="1">
    <source>
        <dbReference type="EMBL" id="MFC4337668.1"/>
    </source>
</evidence>
<accession>A0ABV8U4S2</accession>
<name>A0ABV8U4S2_9ACTN</name>
<evidence type="ECO:0000313" key="2">
    <source>
        <dbReference type="Proteomes" id="UP001595823"/>
    </source>
</evidence>
<reference evidence="2" key="1">
    <citation type="journal article" date="2019" name="Int. J. Syst. Evol. Microbiol.">
        <title>The Global Catalogue of Microorganisms (GCM) 10K type strain sequencing project: providing services to taxonomists for standard genome sequencing and annotation.</title>
        <authorList>
            <consortium name="The Broad Institute Genomics Platform"/>
            <consortium name="The Broad Institute Genome Sequencing Center for Infectious Disease"/>
            <person name="Wu L."/>
            <person name="Ma J."/>
        </authorList>
    </citation>
    <scope>NUCLEOTIDE SEQUENCE [LARGE SCALE GENOMIC DNA]</scope>
    <source>
        <strain evidence="2">IBRC-M 10908</strain>
    </source>
</reference>
<dbReference type="Proteomes" id="UP001595823">
    <property type="component" value="Unassembled WGS sequence"/>
</dbReference>
<proteinExistence type="predicted"/>
<gene>
    <name evidence="1" type="ORF">ACFPET_20955</name>
</gene>
<dbReference type="RefSeq" id="WP_380624888.1">
    <property type="nucleotide sequence ID" value="NZ_JBHSDK010000058.1"/>
</dbReference>
<keyword evidence="2" id="KW-1185">Reference proteome</keyword>
<sequence length="101" mass="11697">MENTHECVLKFGDFEIQGRLKDVMYVVHEYEGNPHHTFVTVILESPPSFEEKDAIETSHDCRLEISGTPYEYFMPRSNDDEIRGRIADPEALQLYSMLLSS</sequence>
<dbReference type="EMBL" id="JBHSDK010000058">
    <property type="protein sequence ID" value="MFC4337668.1"/>
    <property type="molecule type" value="Genomic_DNA"/>
</dbReference>
<protein>
    <submittedName>
        <fullName evidence="1">Uncharacterized protein</fullName>
    </submittedName>
</protein>
<comment type="caution">
    <text evidence="1">The sequence shown here is derived from an EMBL/GenBank/DDBJ whole genome shotgun (WGS) entry which is preliminary data.</text>
</comment>
<organism evidence="1 2">
    <name type="scientific">Salininema proteolyticum</name>
    <dbReference type="NCBI Taxonomy" id="1607685"/>
    <lineage>
        <taxon>Bacteria</taxon>
        <taxon>Bacillati</taxon>
        <taxon>Actinomycetota</taxon>
        <taxon>Actinomycetes</taxon>
        <taxon>Glycomycetales</taxon>
        <taxon>Glycomycetaceae</taxon>
        <taxon>Salininema</taxon>
    </lineage>
</organism>